<accession>A0A0A9XVF2</accession>
<dbReference type="PANTHER" id="PTHR44167">
    <property type="entry name" value="OVARIAN-SPECIFIC SERINE/THREONINE-PROTEIN KINASE LOK-RELATED"/>
    <property type="match status" value="1"/>
</dbReference>
<name>A0A0A9XVF2_LYGHE</name>
<dbReference type="GO" id="GO:0044773">
    <property type="term" value="P:mitotic DNA damage checkpoint signaling"/>
    <property type="evidence" value="ECO:0007669"/>
    <property type="project" value="TreeGrafter"/>
</dbReference>
<dbReference type="InterPro" id="IPR011009">
    <property type="entry name" value="Kinase-like_dom_sf"/>
</dbReference>
<dbReference type="Gene3D" id="1.10.510.10">
    <property type="entry name" value="Transferase(Phosphotransferase) domain 1"/>
    <property type="match status" value="1"/>
</dbReference>
<dbReference type="EMBL" id="GBHO01022364">
    <property type="protein sequence ID" value="JAG21240.1"/>
    <property type="molecule type" value="Transcribed_RNA"/>
</dbReference>
<evidence type="ECO:0000313" key="2">
    <source>
        <dbReference type="EMBL" id="JAG21240.1"/>
    </source>
</evidence>
<reference evidence="3" key="3">
    <citation type="journal article" date="2016" name="Gigascience">
        <title>De novo construction of an expanded transcriptome assembly for the western tarnished plant bug, Lygus hesperus.</title>
        <authorList>
            <person name="Tassone E.E."/>
            <person name="Geib S.M."/>
            <person name="Hall B."/>
            <person name="Fabrick J.A."/>
            <person name="Brent C.S."/>
            <person name="Hull J.J."/>
        </authorList>
    </citation>
    <scope>NUCLEOTIDE SEQUENCE</scope>
</reference>
<dbReference type="Pfam" id="PF00069">
    <property type="entry name" value="Pkinase"/>
    <property type="match status" value="1"/>
</dbReference>
<dbReference type="AlphaFoldDB" id="A0A0A9XVF2"/>
<evidence type="ECO:0000313" key="3">
    <source>
        <dbReference type="EMBL" id="JAQ13735.1"/>
    </source>
</evidence>
<reference evidence="2" key="2">
    <citation type="submission" date="2014-07" db="EMBL/GenBank/DDBJ databases">
        <authorList>
            <person name="Hull J."/>
        </authorList>
    </citation>
    <scope>NUCLEOTIDE SEQUENCE</scope>
</reference>
<dbReference type="GO" id="GO:0005634">
    <property type="term" value="C:nucleus"/>
    <property type="evidence" value="ECO:0007669"/>
    <property type="project" value="TreeGrafter"/>
</dbReference>
<organism evidence="2">
    <name type="scientific">Lygus hesperus</name>
    <name type="common">Western plant bug</name>
    <dbReference type="NCBI Taxonomy" id="30085"/>
    <lineage>
        <taxon>Eukaryota</taxon>
        <taxon>Metazoa</taxon>
        <taxon>Ecdysozoa</taxon>
        <taxon>Arthropoda</taxon>
        <taxon>Hexapoda</taxon>
        <taxon>Insecta</taxon>
        <taxon>Pterygota</taxon>
        <taxon>Neoptera</taxon>
        <taxon>Paraneoptera</taxon>
        <taxon>Hemiptera</taxon>
        <taxon>Heteroptera</taxon>
        <taxon>Panheteroptera</taxon>
        <taxon>Cimicomorpha</taxon>
        <taxon>Miridae</taxon>
        <taxon>Mirini</taxon>
        <taxon>Lygus</taxon>
    </lineage>
</organism>
<dbReference type="PANTHER" id="PTHR44167:SF30">
    <property type="entry name" value="PHOSPHORYLASE KINASE"/>
    <property type="match status" value="1"/>
</dbReference>
<dbReference type="EMBL" id="GDHC01004894">
    <property type="protein sequence ID" value="JAQ13735.1"/>
    <property type="molecule type" value="Transcribed_RNA"/>
</dbReference>
<sequence length="304" mass="34251">MVQLLEPYANSHCTQGTGDTGGQQWQTDEFSTIPYAYKTDRDTAHDYCEDGTSAENIVGPMSPHYTQPILTFGPLGTLFYNDTVNRSVRSVLLSDNREDFDAEDAVEGIHVVDKHYSLHYSSSQVAGVFKSTFPKNTNANAKGNACHQVLHHPSVDFDTVLHILRSEHILITELISGVNLTSVLKTFLRSLPAPSLHHTKLDRIYSNLDATLRRIAWDMMLLLRNLHRYRITHRDIKGENIMSTHVSYPKHGELVLIDFGFSETREMMTTSLGTSAYKAPELETNQAYDSRVDVYSAGKIFDLL</sequence>
<proteinExistence type="predicted"/>
<evidence type="ECO:0000259" key="1">
    <source>
        <dbReference type="PROSITE" id="PS50011"/>
    </source>
</evidence>
<dbReference type="GO" id="GO:0004674">
    <property type="term" value="F:protein serine/threonine kinase activity"/>
    <property type="evidence" value="ECO:0007669"/>
    <property type="project" value="TreeGrafter"/>
</dbReference>
<dbReference type="InterPro" id="IPR000719">
    <property type="entry name" value="Prot_kinase_dom"/>
</dbReference>
<dbReference type="PROSITE" id="PS50011">
    <property type="entry name" value="PROTEIN_KINASE_DOM"/>
    <property type="match status" value="1"/>
</dbReference>
<dbReference type="GO" id="GO:0005524">
    <property type="term" value="F:ATP binding"/>
    <property type="evidence" value="ECO:0007669"/>
    <property type="project" value="InterPro"/>
</dbReference>
<dbReference type="SUPFAM" id="SSF56112">
    <property type="entry name" value="Protein kinase-like (PK-like)"/>
    <property type="match status" value="1"/>
</dbReference>
<protein>
    <submittedName>
        <fullName evidence="2">Myosin-IIIb</fullName>
    </submittedName>
</protein>
<reference evidence="2" key="1">
    <citation type="journal article" date="2014" name="PLoS ONE">
        <title>Transcriptome-Based Identification of ABC Transporters in the Western Tarnished Plant Bug Lygus hesperus.</title>
        <authorList>
            <person name="Hull J.J."/>
            <person name="Chaney K."/>
            <person name="Geib S.M."/>
            <person name="Fabrick J.A."/>
            <person name="Brent C.S."/>
            <person name="Walsh D."/>
            <person name="Lavine L.C."/>
        </authorList>
    </citation>
    <scope>NUCLEOTIDE SEQUENCE</scope>
</reference>
<feature type="domain" description="Protein kinase" evidence="1">
    <location>
        <begin position="64"/>
        <end position="304"/>
    </location>
</feature>
<gene>
    <name evidence="2" type="primary">Myo3b</name>
    <name evidence="3" type="synonym">Myo3b_0</name>
    <name evidence="2" type="ORF">CM83_6866</name>
    <name evidence="3" type="ORF">g.14002</name>
</gene>